<sequence>MRRVSGRGRLVTLGVIGAVLVTGGVAEAVARHSAADRFADRMERRLHTGVDVGFGPTPVMLQLARGTFPRVQVSGQDATFRRFSGVDLEAELDDVVRTGDGLSVRDSRVTAELPHDALTAALGTVTDGALGGAATVTTDPASGELVVVAGPAGRILVGFRPVLNKTGEASIRFERTDVRIGDRLVPPALADQLLQNAAPREVDLSGLPLALEPNSLSVTATGLRLDLTGGRTTVKA</sequence>
<gene>
    <name evidence="1" type="ORF">ACFQZ6_11330</name>
</gene>
<evidence type="ECO:0000313" key="1">
    <source>
        <dbReference type="EMBL" id="MFD0314811.1"/>
    </source>
</evidence>
<dbReference type="Proteomes" id="UP001597023">
    <property type="component" value="Unassembled WGS sequence"/>
</dbReference>
<dbReference type="Pfam" id="PF11209">
    <property type="entry name" value="LmeA"/>
    <property type="match status" value="1"/>
</dbReference>
<dbReference type="InterPro" id="IPR021373">
    <property type="entry name" value="DUF2993"/>
</dbReference>
<protein>
    <submittedName>
        <fullName evidence="1">DUF2993 domain-containing protein</fullName>
    </submittedName>
</protein>
<organism evidence="1 2">
    <name type="scientific">Streptomyces flavalbus</name>
    <dbReference type="NCBI Taxonomy" id="2665155"/>
    <lineage>
        <taxon>Bacteria</taxon>
        <taxon>Bacillati</taxon>
        <taxon>Actinomycetota</taxon>
        <taxon>Actinomycetes</taxon>
        <taxon>Kitasatosporales</taxon>
        <taxon>Streptomycetaceae</taxon>
        <taxon>Streptomyces</taxon>
    </lineage>
</organism>
<dbReference type="RefSeq" id="WP_381607255.1">
    <property type="nucleotide sequence ID" value="NZ_JBHTEB010000001.1"/>
</dbReference>
<comment type="caution">
    <text evidence="1">The sequence shown here is derived from an EMBL/GenBank/DDBJ whole genome shotgun (WGS) entry which is preliminary data.</text>
</comment>
<evidence type="ECO:0000313" key="2">
    <source>
        <dbReference type="Proteomes" id="UP001597023"/>
    </source>
</evidence>
<reference evidence="2" key="1">
    <citation type="journal article" date="2019" name="Int. J. Syst. Evol. Microbiol.">
        <title>The Global Catalogue of Microorganisms (GCM) 10K type strain sequencing project: providing services to taxonomists for standard genome sequencing and annotation.</title>
        <authorList>
            <consortium name="The Broad Institute Genomics Platform"/>
            <consortium name="The Broad Institute Genome Sequencing Center for Infectious Disease"/>
            <person name="Wu L."/>
            <person name="Ma J."/>
        </authorList>
    </citation>
    <scope>NUCLEOTIDE SEQUENCE [LARGE SCALE GENOMIC DNA]</scope>
    <source>
        <strain evidence="2">CGMCC 4.7400</strain>
    </source>
</reference>
<accession>A0ABW2WAB5</accession>
<dbReference type="EMBL" id="JBHTEB010000001">
    <property type="protein sequence ID" value="MFD0314811.1"/>
    <property type="molecule type" value="Genomic_DNA"/>
</dbReference>
<proteinExistence type="predicted"/>
<name>A0ABW2WAB5_9ACTN</name>
<keyword evidence="2" id="KW-1185">Reference proteome</keyword>